<feature type="compositionally biased region" description="Basic and acidic residues" evidence="1">
    <location>
        <begin position="342"/>
        <end position="354"/>
    </location>
</feature>
<keyword evidence="4" id="KW-0255">Endonuclease</keyword>
<dbReference type="InterPro" id="IPR005135">
    <property type="entry name" value="Endo/exonuclease/phosphatase"/>
</dbReference>
<dbReference type="RefSeq" id="WP_169641938.1">
    <property type="nucleotide sequence ID" value="NZ_CP048788.1"/>
</dbReference>
<dbReference type="Pfam" id="PF03372">
    <property type="entry name" value="Exo_endo_phos"/>
    <property type="match status" value="1"/>
</dbReference>
<gene>
    <name evidence="4" type="ORF">G3256_16835</name>
</gene>
<evidence type="ECO:0000259" key="3">
    <source>
        <dbReference type="Pfam" id="PF03372"/>
    </source>
</evidence>
<name>A0A858SXI1_9RHOB</name>
<dbReference type="EMBL" id="CP048788">
    <property type="protein sequence ID" value="QJF52718.1"/>
    <property type="molecule type" value="Genomic_DNA"/>
</dbReference>
<accession>A0A858SXI1</accession>
<evidence type="ECO:0000313" key="4">
    <source>
        <dbReference type="EMBL" id="QJF52718.1"/>
    </source>
</evidence>
<evidence type="ECO:0000256" key="1">
    <source>
        <dbReference type="SAM" id="MobiDB-lite"/>
    </source>
</evidence>
<keyword evidence="2" id="KW-0472">Membrane</keyword>
<keyword evidence="5" id="KW-1185">Reference proteome</keyword>
<keyword evidence="4" id="KW-0269">Exonuclease</keyword>
<dbReference type="KEGG" id="rpon:G3256_16835"/>
<dbReference type="AlphaFoldDB" id="A0A858SXI1"/>
<dbReference type="InterPro" id="IPR036691">
    <property type="entry name" value="Endo/exonu/phosph_ase_sf"/>
</dbReference>
<dbReference type="SUPFAM" id="SSF56219">
    <property type="entry name" value="DNase I-like"/>
    <property type="match status" value="1"/>
</dbReference>
<dbReference type="GO" id="GO:0004527">
    <property type="term" value="F:exonuclease activity"/>
    <property type="evidence" value="ECO:0007669"/>
    <property type="project" value="UniProtKB-KW"/>
</dbReference>
<keyword evidence="2" id="KW-0812">Transmembrane</keyword>
<organism evidence="4 5">
    <name type="scientific">Roseobacter ponti</name>
    <dbReference type="NCBI Taxonomy" id="1891787"/>
    <lineage>
        <taxon>Bacteria</taxon>
        <taxon>Pseudomonadati</taxon>
        <taxon>Pseudomonadota</taxon>
        <taxon>Alphaproteobacteria</taxon>
        <taxon>Rhodobacterales</taxon>
        <taxon>Roseobacteraceae</taxon>
        <taxon>Roseobacter</taxon>
    </lineage>
</organism>
<feature type="domain" description="Endonuclease/exonuclease/phosphatase" evidence="3">
    <location>
        <begin position="108"/>
        <end position="314"/>
    </location>
</feature>
<feature type="compositionally biased region" description="Acidic residues" evidence="1">
    <location>
        <begin position="332"/>
        <end position="341"/>
    </location>
</feature>
<feature type="transmembrane region" description="Helical" evidence="2">
    <location>
        <begin position="6"/>
        <end position="23"/>
    </location>
</feature>
<reference evidence="4 5" key="1">
    <citation type="submission" date="2020-02" db="EMBL/GenBank/DDBJ databases">
        <title>Genome sequence of Roseobacter ponti.</title>
        <authorList>
            <person name="Hollensteiner J."/>
            <person name="Schneider D."/>
            <person name="Poehlein A."/>
            <person name="Daniel R."/>
        </authorList>
    </citation>
    <scope>NUCLEOTIDE SEQUENCE [LARGE SCALE GENOMIC DNA]</scope>
    <source>
        <strain evidence="4 5">DSM 106830</strain>
    </source>
</reference>
<keyword evidence="4" id="KW-0540">Nuclease</keyword>
<dbReference type="GO" id="GO:0004519">
    <property type="term" value="F:endonuclease activity"/>
    <property type="evidence" value="ECO:0007669"/>
    <property type="project" value="UniProtKB-KW"/>
</dbReference>
<dbReference type="Gene3D" id="3.60.10.10">
    <property type="entry name" value="Endonuclease/exonuclease/phosphatase"/>
    <property type="match status" value="1"/>
</dbReference>
<feature type="transmembrane region" description="Helical" evidence="2">
    <location>
        <begin position="35"/>
        <end position="55"/>
    </location>
</feature>
<evidence type="ECO:0000256" key="2">
    <source>
        <dbReference type="SAM" id="Phobius"/>
    </source>
</evidence>
<feature type="region of interest" description="Disordered" evidence="1">
    <location>
        <begin position="328"/>
        <end position="366"/>
    </location>
</feature>
<sequence>MTVIQGMIWALAFAITLATLLPLTRIPLGVIRGLAFPRLQLFVLSLAGVVAALIAGPGAALQIAAVLFALNAVAHLSYIVKFTPLWPQQSRPATGSLKADLSRQLSVLSSNVKMSNREYDRLVNLVRARRPDIVLALETDEPWIAALGDALEEDYPEIIRQPQDNGYGLCVMSKLPLSDTAVDFLVVQAVPSVRTTVTLPCGDELRLFVLHPEPPAIGHTSLGRDSEIALAGMQARESALPAVIAGDLNDVAWSTTTRRFQRLSGLLDPRVGRGLYNTFHAFYPLLRWPLDHVFHDARFRLVLLERLEHIGSDHFPLYFELALTETRRGDDQIEPSDAAEESETRRMIREERAKPRSPIGEDWEDG</sequence>
<keyword evidence="4" id="KW-0378">Hydrolase</keyword>
<keyword evidence="2" id="KW-1133">Transmembrane helix</keyword>
<evidence type="ECO:0000313" key="5">
    <source>
        <dbReference type="Proteomes" id="UP000503308"/>
    </source>
</evidence>
<dbReference type="Proteomes" id="UP000503308">
    <property type="component" value="Chromosome"/>
</dbReference>
<protein>
    <submittedName>
        <fullName evidence="4">Endonuclease/exonuclease/phosphatase family protein</fullName>
    </submittedName>
</protein>
<proteinExistence type="predicted"/>